<evidence type="ECO:0000256" key="7">
    <source>
        <dbReference type="PIRSR" id="PIRSR602401-1"/>
    </source>
</evidence>
<name>A0A2G3APR2_CAPAN</name>
<evidence type="ECO:0000256" key="1">
    <source>
        <dbReference type="ARBA" id="ARBA00004167"/>
    </source>
</evidence>
<keyword evidence="2" id="KW-0812">Transmembrane</keyword>
<keyword evidence="3 7" id="KW-0479">Metal-binding</keyword>
<dbReference type="InterPro" id="IPR002401">
    <property type="entry name" value="Cyt_P450_E_grp-I"/>
</dbReference>
<keyword evidence="10" id="KW-1185">Reference proteome</keyword>
<dbReference type="Gene3D" id="1.10.630.10">
    <property type="entry name" value="Cytochrome P450"/>
    <property type="match status" value="1"/>
</dbReference>
<evidence type="ECO:0000256" key="4">
    <source>
        <dbReference type="ARBA" id="ARBA00022989"/>
    </source>
</evidence>
<dbReference type="AlphaFoldDB" id="A0A2G3APR2"/>
<gene>
    <name evidence="9" type="ORF">T459_04035</name>
</gene>
<evidence type="ECO:0000256" key="8">
    <source>
        <dbReference type="RuleBase" id="RU000461"/>
    </source>
</evidence>
<dbReference type="Proteomes" id="UP000222542">
    <property type="component" value="Unassembled WGS sequence"/>
</dbReference>
<proteinExistence type="inferred from homology"/>
<dbReference type="GO" id="GO:0051777">
    <property type="term" value="F:ent-kaurenoic acid monooxygenase activity"/>
    <property type="evidence" value="ECO:0000318"/>
    <property type="project" value="GO_Central"/>
</dbReference>
<dbReference type="PRINTS" id="PR00463">
    <property type="entry name" value="EP450I"/>
</dbReference>
<comment type="similarity">
    <text evidence="8">Belongs to the cytochrome P450 family.</text>
</comment>
<reference evidence="9 10" key="2">
    <citation type="journal article" date="2017" name="Genome Biol.">
        <title>New reference genome sequences of hot pepper reveal the massive evolution of plant disease-resistance genes by retroduplication.</title>
        <authorList>
            <person name="Kim S."/>
            <person name="Park J."/>
            <person name="Yeom S.I."/>
            <person name="Kim Y.M."/>
            <person name="Seo E."/>
            <person name="Kim K.T."/>
            <person name="Kim M.S."/>
            <person name="Lee J.M."/>
            <person name="Cheong K."/>
            <person name="Shin H.S."/>
            <person name="Kim S.B."/>
            <person name="Han K."/>
            <person name="Lee J."/>
            <person name="Park M."/>
            <person name="Lee H.A."/>
            <person name="Lee H.Y."/>
            <person name="Lee Y."/>
            <person name="Oh S."/>
            <person name="Lee J.H."/>
            <person name="Choi E."/>
            <person name="Choi E."/>
            <person name="Lee S.E."/>
            <person name="Jeon J."/>
            <person name="Kim H."/>
            <person name="Choi G."/>
            <person name="Song H."/>
            <person name="Lee J."/>
            <person name="Lee S.C."/>
            <person name="Kwon J.K."/>
            <person name="Lee H.Y."/>
            <person name="Koo N."/>
            <person name="Hong Y."/>
            <person name="Kim R.W."/>
            <person name="Kang W.H."/>
            <person name="Huh J.H."/>
            <person name="Kang B.C."/>
            <person name="Yang T.J."/>
            <person name="Lee Y.H."/>
            <person name="Bennetzen J.L."/>
            <person name="Choi D."/>
        </authorList>
    </citation>
    <scope>NUCLEOTIDE SEQUENCE [LARGE SCALE GENOMIC DNA]</scope>
    <source>
        <strain evidence="10">cv. CM334</strain>
    </source>
</reference>
<reference evidence="9 10" key="1">
    <citation type="journal article" date="2014" name="Nat. Genet.">
        <title>Genome sequence of the hot pepper provides insights into the evolution of pungency in Capsicum species.</title>
        <authorList>
            <person name="Kim S."/>
            <person name="Park M."/>
            <person name="Yeom S.I."/>
            <person name="Kim Y.M."/>
            <person name="Lee J.M."/>
            <person name="Lee H.A."/>
            <person name="Seo E."/>
            <person name="Choi J."/>
            <person name="Cheong K."/>
            <person name="Kim K.T."/>
            <person name="Jung K."/>
            <person name="Lee G.W."/>
            <person name="Oh S.K."/>
            <person name="Bae C."/>
            <person name="Kim S.B."/>
            <person name="Lee H.Y."/>
            <person name="Kim S.Y."/>
            <person name="Kim M.S."/>
            <person name="Kang B.C."/>
            <person name="Jo Y.D."/>
            <person name="Yang H.B."/>
            <person name="Jeong H.J."/>
            <person name="Kang W.H."/>
            <person name="Kwon J.K."/>
            <person name="Shin C."/>
            <person name="Lim J.Y."/>
            <person name="Park J.H."/>
            <person name="Huh J.H."/>
            <person name="Kim J.S."/>
            <person name="Kim B.D."/>
            <person name="Cohen O."/>
            <person name="Paran I."/>
            <person name="Suh M.C."/>
            <person name="Lee S.B."/>
            <person name="Kim Y.K."/>
            <person name="Shin Y."/>
            <person name="Noh S.J."/>
            <person name="Park J."/>
            <person name="Seo Y.S."/>
            <person name="Kwon S.Y."/>
            <person name="Kim H.A."/>
            <person name="Park J.M."/>
            <person name="Kim H.J."/>
            <person name="Choi S.B."/>
            <person name="Bosland P.W."/>
            <person name="Reeves G."/>
            <person name="Jo S.H."/>
            <person name="Lee B.W."/>
            <person name="Cho H.T."/>
            <person name="Choi H.S."/>
            <person name="Lee M.S."/>
            <person name="Yu Y."/>
            <person name="Do Choi Y."/>
            <person name="Park B.S."/>
            <person name="van Deynze A."/>
            <person name="Ashrafi H."/>
            <person name="Hill T."/>
            <person name="Kim W.T."/>
            <person name="Pai H.S."/>
            <person name="Ahn H.K."/>
            <person name="Yeam I."/>
            <person name="Giovannoni J.J."/>
            <person name="Rose J.K."/>
            <person name="Sorensen I."/>
            <person name="Lee S.J."/>
            <person name="Kim R.W."/>
            <person name="Choi I.Y."/>
            <person name="Choi B.S."/>
            <person name="Lim J.S."/>
            <person name="Lee Y.H."/>
            <person name="Choi D."/>
        </authorList>
    </citation>
    <scope>NUCLEOTIDE SEQUENCE [LARGE SCALE GENOMIC DNA]</scope>
    <source>
        <strain evidence="10">cv. CM334</strain>
    </source>
</reference>
<evidence type="ECO:0000313" key="9">
    <source>
        <dbReference type="EMBL" id="PHT96153.1"/>
    </source>
</evidence>
<dbReference type="InterPro" id="IPR017972">
    <property type="entry name" value="Cyt_P450_CS"/>
</dbReference>
<dbReference type="GO" id="GO:0020037">
    <property type="term" value="F:heme binding"/>
    <property type="evidence" value="ECO:0007669"/>
    <property type="project" value="InterPro"/>
</dbReference>
<dbReference type="InterPro" id="IPR036396">
    <property type="entry name" value="Cyt_P450_sf"/>
</dbReference>
<evidence type="ECO:0008006" key="11">
    <source>
        <dbReference type="Google" id="ProtNLM"/>
    </source>
</evidence>
<dbReference type="SUPFAM" id="SSF48264">
    <property type="entry name" value="Cytochrome P450"/>
    <property type="match status" value="1"/>
</dbReference>
<dbReference type="GO" id="GO:0005506">
    <property type="term" value="F:iron ion binding"/>
    <property type="evidence" value="ECO:0007669"/>
    <property type="project" value="InterPro"/>
</dbReference>
<keyword evidence="7 8" id="KW-0349">Heme</keyword>
<keyword evidence="6 7" id="KW-0408">Iron</keyword>
<dbReference type="Pfam" id="PF00067">
    <property type="entry name" value="p450"/>
    <property type="match status" value="1"/>
</dbReference>
<evidence type="ECO:0000313" key="10">
    <source>
        <dbReference type="Proteomes" id="UP000222542"/>
    </source>
</evidence>
<dbReference type="PRINTS" id="PR00385">
    <property type="entry name" value="P450"/>
</dbReference>
<protein>
    <recommendedName>
        <fullName evidence="11">Beta-amyrin 11-oxidase-like</fullName>
    </recommendedName>
</protein>
<dbReference type="PANTHER" id="PTHR24286">
    <property type="entry name" value="CYTOCHROME P450 26"/>
    <property type="match status" value="1"/>
</dbReference>
<evidence type="ECO:0000256" key="5">
    <source>
        <dbReference type="ARBA" id="ARBA00023002"/>
    </source>
</evidence>
<accession>A0A2G3APR2</accession>
<dbReference type="InterPro" id="IPR001128">
    <property type="entry name" value="Cyt_P450"/>
</dbReference>
<keyword evidence="4" id="KW-1133">Transmembrane helix</keyword>
<dbReference type="Gramene" id="PHT96153">
    <property type="protein sequence ID" value="PHT96153"/>
    <property type="gene ID" value="T459_04035"/>
</dbReference>
<evidence type="ECO:0000256" key="2">
    <source>
        <dbReference type="ARBA" id="ARBA00022692"/>
    </source>
</evidence>
<dbReference type="CDD" id="cd11043">
    <property type="entry name" value="CYP90-like"/>
    <property type="match status" value="1"/>
</dbReference>
<dbReference type="OMA" id="AMWATIY"/>
<feature type="binding site" description="axial binding residue" evidence="7">
    <location>
        <position position="478"/>
    </location>
    <ligand>
        <name>heme</name>
        <dbReference type="ChEBI" id="CHEBI:30413"/>
    </ligand>
    <ligandPart>
        <name>Fe</name>
        <dbReference type="ChEBI" id="CHEBI:18248"/>
    </ligandPart>
</feature>
<dbReference type="GO" id="GO:0005783">
    <property type="term" value="C:endoplasmic reticulum"/>
    <property type="evidence" value="ECO:0000318"/>
    <property type="project" value="GO_Central"/>
</dbReference>
<dbReference type="PROSITE" id="PS00086">
    <property type="entry name" value="CYTOCHROME_P450"/>
    <property type="match status" value="1"/>
</dbReference>
<dbReference type="STRING" id="4072.A0A2G3APR2"/>
<dbReference type="GO" id="GO:0016020">
    <property type="term" value="C:membrane"/>
    <property type="evidence" value="ECO:0007669"/>
    <property type="project" value="UniProtKB-SubCell"/>
</dbReference>
<keyword evidence="5 8" id="KW-0560">Oxidoreductase</keyword>
<organism evidence="9 10">
    <name type="scientific">Capsicum annuum</name>
    <name type="common">Capsicum pepper</name>
    <dbReference type="NCBI Taxonomy" id="4072"/>
    <lineage>
        <taxon>Eukaryota</taxon>
        <taxon>Viridiplantae</taxon>
        <taxon>Streptophyta</taxon>
        <taxon>Embryophyta</taxon>
        <taxon>Tracheophyta</taxon>
        <taxon>Spermatophyta</taxon>
        <taxon>Magnoliopsida</taxon>
        <taxon>eudicotyledons</taxon>
        <taxon>Gunneridae</taxon>
        <taxon>Pentapetalae</taxon>
        <taxon>asterids</taxon>
        <taxon>lamiids</taxon>
        <taxon>Solanales</taxon>
        <taxon>Solanaceae</taxon>
        <taxon>Solanoideae</taxon>
        <taxon>Capsiceae</taxon>
        <taxon>Capsicum</taxon>
    </lineage>
</organism>
<sequence length="533" mass="60979">MLSWGEEVKGSSRGNSLLQKCNVRLRTINPCGSVGSFLNLTRSGVLVNLTVLNLRTQEENLHHFMANIAQGEEELTRDLLIAISNLLPNTMLVEIHCNSNDAMATSGDATQDFSYGDGGMYKTYMFRTPSIIVTKPQVCKKILMDDENFELGWPQSVLKLIGKKALHGITSQEHKRLRRITTSPIKGKNALCLYLGLIEDVVKCSFEKWCAIEDKPIEFLSEMKKATFEVTIRIMMGSNEIDLQWLDMVEKVYTIYLKGFLALPINLPGFAYHRAFKARENLVKIFQSVIDERKVMNTKDESRTKCDMVDLIMETEDDEGKRLNDEEIVDLLIVYVFAGHETTAHTAAWAVMYLEQHPEFLQKAKEEQEEIVKKRLPDSDTKLSYDEIKQMKYLTKVIDETLRCSNVTLAIYRNAKRTINMNGYTIPKGWKVLTWIRQVNLDPNNHVNPKEFNPSRWNDDEAKPYSAFLPFGAGPRLCPGAELARLEVSVFLHYFLLNYRLERVNPEARVSYLPIPSPTDNCLARLKRISTSC</sequence>
<comment type="cofactor">
    <cofactor evidence="7">
        <name>heme</name>
        <dbReference type="ChEBI" id="CHEBI:30413"/>
    </cofactor>
</comment>
<comment type="subcellular location">
    <subcellularLocation>
        <location evidence="1">Membrane</location>
        <topology evidence="1">Single-pass membrane protein</topology>
    </subcellularLocation>
</comment>
<dbReference type="GO" id="GO:0048868">
    <property type="term" value="P:pollen tube development"/>
    <property type="evidence" value="ECO:0000318"/>
    <property type="project" value="GO_Central"/>
</dbReference>
<evidence type="ECO:0000256" key="3">
    <source>
        <dbReference type="ARBA" id="ARBA00022723"/>
    </source>
</evidence>
<dbReference type="PANTHER" id="PTHR24286:SF295">
    <property type="entry name" value="ENT-KAURENOIC ACID OXIDASE"/>
    <property type="match status" value="1"/>
</dbReference>
<comment type="caution">
    <text evidence="9">The sequence shown here is derived from an EMBL/GenBank/DDBJ whole genome shotgun (WGS) entry which is preliminary data.</text>
</comment>
<dbReference type="EMBL" id="AYRZ02000001">
    <property type="protein sequence ID" value="PHT96153.1"/>
    <property type="molecule type" value="Genomic_DNA"/>
</dbReference>
<evidence type="ECO:0000256" key="6">
    <source>
        <dbReference type="ARBA" id="ARBA00023004"/>
    </source>
</evidence>
<keyword evidence="8" id="KW-0503">Monooxygenase</keyword>
<keyword evidence="4" id="KW-0472">Membrane</keyword>